<accession>D9PHQ7</accession>
<organism evidence="2">
    <name type="scientific">sediment metagenome</name>
    <dbReference type="NCBI Taxonomy" id="749907"/>
    <lineage>
        <taxon>unclassified sequences</taxon>
        <taxon>metagenomes</taxon>
        <taxon>ecological metagenomes</taxon>
    </lineage>
</organism>
<dbReference type="Gene3D" id="2.120.10.30">
    <property type="entry name" value="TolB, C-terminal domain"/>
    <property type="match status" value="1"/>
</dbReference>
<feature type="non-terminal residue" evidence="2">
    <location>
        <position position="1"/>
    </location>
</feature>
<sequence length="127" mass="14105">KKKEAPAFRHITRLLYRLDGSGFLPKDRFHIWKVDVETGEATQLTKGKYDDAAHNVSPDGRWVVFASNRNPVPELEPLREDLFLVSINGGKERKIPTPAGPVTQPSFSPMGRRSPITATPNPMIGDG</sequence>
<evidence type="ECO:0000256" key="1">
    <source>
        <dbReference type="SAM" id="MobiDB-lite"/>
    </source>
</evidence>
<dbReference type="Pfam" id="PF07676">
    <property type="entry name" value="PD40"/>
    <property type="match status" value="1"/>
</dbReference>
<reference evidence="2" key="2">
    <citation type="journal article" date="2011" name="Microb. Ecol.">
        <title>Taxonomic and Functional Metagenomic Profiling of the Microbial Community in the Anoxic Sediment of a Sub-saline Shallow Lake (Laguna de Carrizo, Central Spain).</title>
        <authorList>
            <person name="Ferrer M."/>
            <person name="Guazzaroni M.E."/>
            <person name="Richter M."/>
            <person name="Garcia-Salamanca A."/>
            <person name="Yarza P."/>
            <person name="Suarez-Suarez A."/>
            <person name="Solano J."/>
            <person name="Alcaide M."/>
            <person name="van Dillewijn P."/>
            <person name="Molina-Henares M.A."/>
            <person name="Lopez-Cortes N."/>
            <person name="Al-Ramahi Y."/>
            <person name="Guerrero C."/>
            <person name="Acosta A."/>
            <person name="de Eugenio L.I."/>
            <person name="Martinez V."/>
            <person name="Marques S."/>
            <person name="Rojo F."/>
            <person name="Santero E."/>
            <person name="Genilloud O."/>
            <person name="Perez-Perez J."/>
            <person name="Rossello-Mora R."/>
            <person name="Ramos J.L."/>
        </authorList>
    </citation>
    <scope>NUCLEOTIDE SEQUENCE</scope>
</reference>
<evidence type="ECO:0000313" key="2">
    <source>
        <dbReference type="EMBL" id="EFK96906.1"/>
    </source>
</evidence>
<protein>
    <submittedName>
        <fullName evidence="2">Acylaminoacyl-peptidase</fullName>
    </submittedName>
</protein>
<proteinExistence type="predicted"/>
<feature type="region of interest" description="Disordered" evidence="1">
    <location>
        <begin position="90"/>
        <end position="127"/>
    </location>
</feature>
<dbReference type="InterPro" id="IPR011042">
    <property type="entry name" value="6-blade_b-propeller_TolB-like"/>
</dbReference>
<dbReference type="SUPFAM" id="SSF82171">
    <property type="entry name" value="DPP6 N-terminal domain-like"/>
    <property type="match status" value="1"/>
</dbReference>
<gene>
    <name evidence="2" type="ORF">LDC_1059</name>
</gene>
<comment type="caution">
    <text evidence="2">The sequence shown here is derived from an EMBL/GenBank/DDBJ whole genome shotgun (WGS) entry which is preliminary data.</text>
</comment>
<name>D9PHQ7_9ZZZZ</name>
<dbReference type="InterPro" id="IPR011659">
    <property type="entry name" value="WD40"/>
</dbReference>
<reference evidence="2" key="1">
    <citation type="submission" date="2010-07" db="EMBL/GenBank/DDBJ databases">
        <authorList>
            <consortium name="CONSOLIDER consortium CSD2007-00005"/>
            <person name="Guazzaroni M.-E."/>
            <person name="Richter M."/>
            <person name="Garcia-Salamanca A."/>
            <person name="Yarza P."/>
            <person name="Ferrer M."/>
        </authorList>
    </citation>
    <scope>NUCLEOTIDE SEQUENCE</scope>
</reference>
<dbReference type="AlphaFoldDB" id="D9PHQ7"/>
<dbReference type="EMBL" id="ADZX01000388">
    <property type="protein sequence ID" value="EFK96906.1"/>
    <property type="molecule type" value="Genomic_DNA"/>
</dbReference>